<dbReference type="Proteomes" id="UP000828251">
    <property type="component" value="Unassembled WGS sequence"/>
</dbReference>
<sequence>MKKALIVLSCMEIYLALREEQLVPIIAGSILEAKRDFKRWDHSNCLSLMILSTTFQKPVLIPITDQEVNLEHQQDNDEQLPIHYKEIVGKYEHHIYNKGS</sequence>
<comment type="caution">
    <text evidence="1">The sequence shown here is derived from an EMBL/GenBank/DDBJ whole genome shotgun (WGS) entry which is preliminary data.</text>
</comment>
<evidence type="ECO:0000313" key="1">
    <source>
        <dbReference type="EMBL" id="KAH1083077.1"/>
    </source>
</evidence>
<protein>
    <submittedName>
        <fullName evidence="1">Uncharacterized protein</fullName>
    </submittedName>
</protein>
<name>A0A9D4A347_9ROSI</name>
<gene>
    <name evidence="1" type="ORF">J1N35_022838</name>
</gene>
<evidence type="ECO:0000313" key="2">
    <source>
        <dbReference type="Proteomes" id="UP000828251"/>
    </source>
</evidence>
<dbReference type="OrthoDB" id="1713462at2759"/>
<accession>A0A9D4A347</accession>
<dbReference type="EMBL" id="JAIQCV010000007">
    <property type="protein sequence ID" value="KAH1083077.1"/>
    <property type="molecule type" value="Genomic_DNA"/>
</dbReference>
<dbReference type="AlphaFoldDB" id="A0A9D4A347"/>
<reference evidence="1 2" key="1">
    <citation type="journal article" date="2021" name="Plant Biotechnol. J.">
        <title>Multi-omics assisted identification of the key and species-specific regulatory components of drought-tolerant mechanisms in Gossypium stocksii.</title>
        <authorList>
            <person name="Yu D."/>
            <person name="Ke L."/>
            <person name="Zhang D."/>
            <person name="Wu Y."/>
            <person name="Sun Y."/>
            <person name="Mei J."/>
            <person name="Sun J."/>
            <person name="Sun Y."/>
        </authorList>
    </citation>
    <scope>NUCLEOTIDE SEQUENCE [LARGE SCALE GENOMIC DNA]</scope>
    <source>
        <strain evidence="2">cv. E1</strain>
        <tissue evidence="1">Leaf</tissue>
    </source>
</reference>
<organism evidence="1 2">
    <name type="scientific">Gossypium stocksii</name>
    <dbReference type="NCBI Taxonomy" id="47602"/>
    <lineage>
        <taxon>Eukaryota</taxon>
        <taxon>Viridiplantae</taxon>
        <taxon>Streptophyta</taxon>
        <taxon>Embryophyta</taxon>
        <taxon>Tracheophyta</taxon>
        <taxon>Spermatophyta</taxon>
        <taxon>Magnoliopsida</taxon>
        <taxon>eudicotyledons</taxon>
        <taxon>Gunneridae</taxon>
        <taxon>Pentapetalae</taxon>
        <taxon>rosids</taxon>
        <taxon>malvids</taxon>
        <taxon>Malvales</taxon>
        <taxon>Malvaceae</taxon>
        <taxon>Malvoideae</taxon>
        <taxon>Gossypium</taxon>
    </lineage>
</organism>
<keyword evidence="2" id="KW-1185">Reference proteome</keyword>
<proteinExistence type="predicted"/>